<dbReference type="PRINTS" id="PR00080">
    <property type="entry name" value="SDRFAMILY"/>
</dbReference>
<dbReference type="AlphaFoldDB" id="A0A8H4Z335"/>
<accession>A0A8H4Z335</accession>
<reference evidence="4 5" key="1">
    <citation type="journal article" date="2020" name="BMC Genomics">
        <title>Correction to: Identification and distribution of gene clusters required for synthesis of sphingolipid metabolism inhibitors in diverse species of the filamentous fungus Fusarium.</title>
        <authorList>
            <person name="Kim H.S."/>
            <person name="Lohmar J.M."/>
            <person name="Busman M."/>
            <person name="Brown D.W."/>
            <person name="Naumann T.A."/>
            <person name="Divon H.H."/>
            <person name="Lysoe E."/>
            <person name="Uhlig S."/>
            <person name="Proctor R.H."/>
        </authorList>
    </citation>
    <scope>NUCLEOTIDE SEQUENCE [LARGE SCALE GENOMIC DNA]</scope>
    <source>
        <strain evidence="4 5">NRRL 25214</strain>
    </source>
</reference>
<dbReference type="Pfam" id="PF00106">
    <property type="entry name" value="adh_short"/>
    <property type="match status" value="1"/>
</dbReference>
<proteinExistence type="inferred from homology"/>
<dbReference type="PANTHER" id="PTHR45024">
    <property type="entry name" value="DEHYDROGENASES, SHORT CHAIN"/>
    <property type="match status" value="1"/>
</dbReference>
<dbReference type="Gene3D" id="3.40.50.720">
    <property type="entry name" value="NAD(P)-binding Rossmann-like Domain"/>
    <property type="match status" value="1"/>
</dbReference>
<evidence type="ECO:0000256" key="2">
    <source>
        <dbReference type="ARBA" id="ARBA00023002"/>
    </source>
</evidence>
<evidence type="ECO:0000256" key="3">
    <source>
        <dbReference type="RuleBase" id="RU000363"/>
    </source>
</evidence>
<dbReference type="InterPro" id="IPR036291">
    <property type="entry name" value="NAD(P)-bd_dom_sf"/>
</dbReference>
<evidence type="ECO:0000313" key="4">
    <source>
        <dbReference type="EMBL" id="KAF5239054.1"/>
    </source>
</evidence>
<dbReference type="PRINTS" id="PR00081">
    <property type="entry name" value="GDHRDH"/>
</dbReference>
<dbReference type="InterPro" id="IPR051687">
    <property type="entry name" value="Peroxisomal_Beta-Oxidation"/>
</dbReference>
<evidence type="ECO:0000313" key="5">
    <source>
        <dbReference type="Proteomes" id="UP000573603"/>
    </source>
</evidence>
<dbReference type="Proteomes" id="UP000573603">
    <property type="component" value="Unassembled WGS sequence"/>
</dbReference>
<dbReference type="SUPFAM" id="SSF51735">
    <property type="entry name" value="NAD(P)-binding Rossmann-fold domains"/>
    <property type="match status" value="1"/>
</dbReference>
<comment type="similarity">
    <text evidence="1 3">Belongs to the short-chain dehydrogenases/reductases (SDR) family.</text>
</comment>
<keyword evidence="5" id="KW-1185">Reference proteome</keyword>
<gene>
    <name evidence="4" type="ORF">FANTH_10101</name>
</gene>
<dbReference type="EMBL" id="JABEVY010000278">
    <property type="protein sequence ID" value="KAF5239054.1"/>
    <property type="molecule type" value="Genomic_DNA"/>
</dbReference>
<organism evidence="4 5">
    <name type="scientific">Fusarium anthophilum</name>
    <dbReference type="NCBI Taxonomy" id="48485"/>
    <lineage>
        <taxon>Eukaryota</taxon>
        <taxon>Fungi</taxon>
        <taxon>Dikarya</taxon>
        <taxon>Ascomycota</taxon>
        <taxon>Pezizomycotina</taxon>
        <taxon>Sordariomycetes</taxon>
        <taxon>Hypocreomycetidae</taxon>
        <taxon>Hypocreales</taxon>
        <taxon>Nectriaceae</taxon>
        <taxon>Fusarium</taxon>
        <taxon>Fusarium fujikuroi species complex</taxon>
    </lineage>
</organism>
<comment type="caution">
    <text evidence="4">The sequence shown here is derived from an EMBL/GenBank/DDBJ whole genome shotgun (WGS) entry which is preliminary data.</text>
</comment>
<protein>
    <submittedName>
        <fullName evidence="4">Uncharacterized protein</fullName>
    </submittedName>
</protein>
<dbReference type="GO" id="GO:0016491">
    <property type="term" value="F:oxidoreductase activity"/>
    <property type="evidence" value="ECO:0007669"/>
    <property type="project" value="UniProtKB-KW"/>
</dbReference>
<evidence type="ECO:0000256" key="1">
    <source>
        <dbReference type="ARBA" id="ARBA00006484"/>
    </source>
</evidence>
<sequence length="317" mass="34167">MSSHSKPSPEQGLRYDGQVAIITGAGAGMGQAHAILLAQRGARVIVNDLYQETAQETVNTIQSSANTALAVAGNIGDPAVAAKIVETAIEAYGRIDILVNNAGIEIKKNFGDFSLEEFRRVMDVHVLGSWALTSLCWPYMKKQGYGRIVVVSSSSLFGMDSNSAYVTAKGALFGLMKSLYFEGKPLGIQVNALAPIALTNMAKQMIGEDDVAQIEYLSAAFPAWATSPVLAWLVHKDCGLSGEMITSYGRNFGRIFLAETKGASVPKGDWAPEVVRDHMNKALDERNYIRAASTEEVVKTLMAMRATSEEGLKNIEL</sequence>
<name>A0A8H4Z335_9HYPO</name>
<keyword evidence="2" id="KW-0560">Oxidoreductase</keyword>
<dbReference type="InterPro" id="IPR002347">
    <property type="entry name" value="SDR_fam"/>
</dbReference>
<dbReference type="PANTHER" id="PTHR45024:SF2">
    <property type="entry name" value="SCP2 DOMAIN-CONTAINING PROTEIN"/>
    <property type="match status" value="1"/>
</dbReference>